<dbReference type="AlphaFoldDB" id="H5SPJ7"/>
<accession>H5SPJ7</accession>
<sequence length="186" mass="20554">MTEQVTLQVHPGPAAANAVLSCSWHGACTTPPTPGSALDWENWPEAPVRWRSRGGWRSVGGGPVAFGTILKQEGTCLAVSVQVVDVFELPKERIRYSHSGTWTPGWTFTIAASPAWAATDLVVGFTLALEKQSCIDGGLWTVAHLHQDRAGIWWEVNRGNFRTVGSTYPVVSLSNWQYRQSWTWNY</sequence>
<dbReference type="EMBL" id="AP011793">
    <property type="protein sequence ID" value="BAL58083.1"/>
    <property type="molecule type" value="Genomic_DNA"/>
</dbReference>
<proteinExistence type="predicted"/>
<gene>
    <name evidence="1" type="ORF">HGMM_F54D01C10</name>
</gene>
<reference evidence="1" key="2">
    <citation type="journal article" date="2012" name="PLoS ONE">
        <title>A Deeply Branching Thermophilic Bacterium with an Ancient Acetyl-CoA Pathway Dominates a Subsurface Ecosystem.</title>
        <authorList>
            <person name="Takami H."/>
            <person name="Noguchi H."/>
            <person name="Takaki Y."/>
            <person name="Uchiyama I."/>
            <person name="Toyoda A."/>
            <person name="Nishi S."/>
            <person name="Chee G.-J."/>
            <person name="Arai W."/>
            <person name="Nunoura T."/>
            <person name="Itoh T."/>
            <person name="Hattori M."/>
            <person name="Takai K."/>
        </authorList>
    </citation>
    <scope>NUCLEOTIDE SEQUENCE</scope>
</reference>
<organism evidence="1">
    <name type="scientific">uncultured prokaryote</name>
    <dbReference type="NCBI Taxonomy" id="198431"/>
    <lineage>
        <taxon>unclassified sequences</taxon>
        <taxon>environmental samples</taxon>
    </lineage>
</organism>
<reference evidence="1" key="1">
    <citation type="journal article" date="2005" name="Environ. Microbiol.">
        <title>Genetic and functional properties of uncultivated thermophilic crenarchaeotes from a subsurface gold mine as revealed by analysis of genome fragments.</title>
        <authorList>
            <person name="Nunoura T."/>
            <person name="Hirayama H."/>
            <person name="Takami H."/>
            <person name="Oida H."/>
            <person name="Nishi S."/>
            <person name="Shimamura S."/>
            <person name="Suzuki Y."/>
            <person name="Inagaki F."/>
            <person name="Takai K."/>
            <person name="Nealson K.H."/>
            <person name="Horikoshi K."/>
        </authorList>
    </citation>
    <scope>NUCLEOTIDE SEQUENCE</scope>
</reference>
<protein>
    <submittedName>
        <fullName evidence="1">Uncharacterized protein</fullName>
    </submittedName>
</protein>
<name>H5SPJ7_9ZZZZ</name>
<evidence type="ECO:0000313" key="1">
    <source>
        <dbReference type="EMBL" id="BAL58083.1"/>
    </source>
</evidence>